<dbReference type="AlphaFoldDB" id="A0A6N3B310"/>
<accession>A0A6N3B310</accession>
<organism evidence="1">
    <name type="scientific">Paraprevotella clara</name>
    <dbReference type="NCBI Taxonomy" id="454154"/>
    <lineage>
        <taxon>Bacteria</taxon>
        <taxon>Pseudomonadati</taxon>
        <taxon>Bacteroidota</taxon>
        <taxon>Bacteroidia</taxon>
        <taxon>Bacteroidales</taxon>
        <taxon>Prevotellaceae</taxon>
        <taxon>Paraprevotella</taxon>
    </lineage>
</organism>
<dbReference type="EMBL" id="CACRUT010000008">
    <property type="protein sequence ID" value="VYT97533.1"/>
    <property type="molecule type" value="Genomic_DNA"/>
</dbReference>
<dbReference type="GeneID" id="93556370"/>
<reference evidence="1" key="1">
    <citation type="submission" date="2019-11" db="EMBL/GenBank/DDBJ databases">
        <authorList>
            <person name="Feng L."/>
        </authorList>
    </citation>
    <scope>NUCLEOTIDE SEQUENCE</scope>
    <source>
        <strain evidence="1">PclaraLFYP37</strain>
    </source>
</reference>
<gene>
    <name evidence="1" type="ORF">PCLFYP37_01613</name>
</gene>
<dbReference type="RefSeq" id="WP_008617747.1">
    <property type="nucleotide sequence ID" value="NZ_AP025941.1"/>
</dbReference>
<protein>
    <submittedName>
        <fullName evidence="1">Uncharacterized protein</fullName>
    </submittedName>
</protein>
<sequence length="66" mass="7589">MSDGNFNRSLLPHTPYHSGLQAGKAMARMQAIETFKCYLATLHPDFTEEERKEQTEIFKKMLSAKL</sequence>
<proteinExistence type="predicted"/>
<evidence type="ECO:0000313" key="1">
    <source>
        <dbReference type="EMBL" id="VYT97533.1"/>
    </source>
</evidence>
<name>A0A6N3B310_9BACT</name>